<organismHost>
    <name type="scientific">Adoxophyes honmai</name>
    <name type="common">Smaller tea tortrix moth</name>
    <dbReference type="NCBI Taxonomy" id="85585"/>
</organismHost>
<dbReference type="Proteomes" id="UP000232720">
    <property type="component" value="Genome"/>
</dbReference>
<keyword evidence="3" id="KW-1185">Reference proteome</keyword>
<protein>
    <submittedName>
        <fullName evidence="2">Uncharacterized protein</fullName>
    </submittedName>
</protein>
<dbReference type="InterPro" id="IPR036731">
    <property type="entry name" value="Tlp20_sf"/>
</dbReference>
<dbReference type="GeneID" id="1485809"/>
<proteinExistence type="predicted"/>
<feature type="compositionally biased region" description="Low complexity" evidence="1">
    <location>
        <begin position="144"/>
        <end position="155"/>
    </location>
</feature>
<dbReference type="SUPFAM" id="SSF51289">
    <property type="entry name" value="Tlp20, baculovirus telokin-like protein"/>
    <property type="match status" value="1"/>
</dbReference>
<dbReference type="OrthoDB" id="14635at10239"/>
<dbReference type="KEGG" id="vg:1485809"/>
<dbReference type="InterPro" id="IPR009092">
    <property type="entry name" value="Telokin-like_Tlp20_baculovir"/>
</dbReference>
<accession>Q80LN1</accession>
<evidence type="ECO:0000313" key="2">
    <source>
        <dbReference type="EMBL" id="BAC67316.1"/>
    </source>
</evidence>
<feature type="compositionally biased region" description="Acidic residues" evidence="1">
    <location>
        <begin position="156"/>
        <end position="167"/>
    </location>
</feature>
<dbReference type="Pfam" id="PF06088">
    <property type="entry name" value="TLP-20"/>
    <property type="match status" value="1"/>
</dbReference>
<sequence length="196" mass="21851">MAHNSSGAIAYISVSVMLTRKKNENVLSFTVNDETHLKQLTCGAYHLKIVETSLLDPLINSYHYYAPQVFGDYTVIYNVNANSRQVKMILFNITSTVFKRDSVIFQIVYPNYKMLTDSKSPIKHYDAPFFSQQQGSLGKRHDSSSPSPTASSAGNGDDDNNNYDDDNASNGSHDESISCASKPKIKKRNHSQSDKV</sequence>
<organism evidence="2 3">
    <name type="scientific">Adoxophyes honmai nucleopolyhedrovirus</name>
    <dbReference type="NCBI Taxonomy" id="224399"/>
    <lineage>
        <taxon>Viruses</taxon>
        <taxon>Viruses incertae sedis</taxon>
        <taxon>Naldaviricetes</taxon>
        <taxon>Lefavirales</taxon>
        <taxon>Baculoviridae</taxon>
        <taxon>Alphabaculovirus</taxon>
        <taxon>Alphabaculovirus adhonmai</taxon>
    </lineage>
</organism>
<dbReference type="RefSeq" id="NP_818712.1">
    <property type="nucleotide sequence ID" value="NC_004690.1"/>
</dbReference>
<feature type="region of interest" description="Disordered" evidence="1">
    <location>
        <begin position="133"/>
        <end position="196"/>
    </location>
</feature>
<dbReference type="Gene3D" id="2.70.40.20">
    <property type="entry name" value="Baculovirus telokin-like protein 20"/>
    <property type="match status" value="1"/>
</dbReference>
<reference evidence="2 3" key="1">
    <citation type="journal article" date="2003" name="Virology">
        <title>Genome sequence and organization of a nucleopolyhedrovirus isolated from the smaller tea tortrix, Adoxophyes honmai.</title>
        <authorList>
            <person name="Nakai M."/>
            <person name="Goto C."/>
            <person name="Kang W."/>
            <person name="Shikata M."/>
            <person name="Luque T."/>
            <person name="Kunimi Y."/>
        </authorList>
    </citation>
    <scope>NUCLEOTIDE SEQUENCE [LARGE SCALE GENOMIC DNA]</scope>
    <source>
        <strain evidence="2 3">ADN001</strain>
    </source>
</reference>
<dbReference type="CDD" id="cd00235">
    <property type="entry name" value="TLP-20"/>
    <property type="match status" value="1"/>
</dbReference>
<name>Q80LN1_NPVAH</name>
<evidence type="ECO:0000313" key="3">
    <source>
        <dbReference type="Proteomes" id="UP000232720"/>
    </source>
</evidence>
<evidence type="ECO:0000256" key="1">
    <source>
        <dbReference type="SAM" id="MobiDB-lite"/>
    </source>
</evidence>
<dbReference type="EMBL" id="AP006270">
    <property type="protein sequence ID" value="BAC67316.1"/>
    <property type="molecule type" value="Genomic_DNA"/>
</dbReference>